<evidence type="ECO:0000256" key="1">
    <source>
        <dbReference type="ARBA" id="ARBA00008226"/>
    </source>
</evidence>
<keyword evidence="2 13" id="KW-0963">Cytoplasm</keyword>
<dbReference type="SUPFAM" id="SSF55186">
    <property type="entry name" value="ThrRS/AlaRS common domain"/>
    <property type="match status" value="1"/>
</dbReference>
<keyword evidence="3 13" id="KW-0820">tRNA-binding</keyword>
<dbReference type="Pfam" id="PF07973">
    <property type="entry name" value="tRNA_SAD"/>
    <property type="match status" value="1"/>
</dbReference>
<dbReference type="Pfam" id="PF00587">
    <property type="entry name" value="tRNA-synt_2b"/>
    <property type="match status" value="1"/>
</dbReference>
<dbReference type="InterPro" id="IPR012675">
    <property type="entry name" value="Beta-grasp_dom_sf"/>
</dbReference>
<dbReference type="PROSITE" id="PS50862">
    <property type="entry name" value="AA_TRNA_LIGASE_II"/>
    <property type="match status" value="1"/>
</dbReference>
<comment type="catalytic activity">
    <reaction evidence="12 13">
        <text>tRNA(Thr) + L-threonine + ATP = L-threonyl-tRNA(Thr) + AMP + diphosphate + H(+)</text>
        <dbReference type="Rhea" id="RHEA:24624"/>
        <dbReference type="Rhea" id="RHEA-COMP:9670"/>
        <dbReference type="Rhea" id="RHEA-COMP:9704"/>
        <dbReference type="ChEBI" id="CHEBI:15378"/>
        <dbReference type="ChEBI" id="CHEBI:30616"/>
        <dbReference type="ChEBI" id="CHEBI:33019"/>
        <dbReference type="ChEBI" id="CHEBI:57926"/>
        <dbReference type="ChEBI" id="CHEBI:78442"/>
        <dbReference type="ChEBI" id="CHEBI:78534"/>
        <dbReference type="ChEBI" id="CHEBI:456215"/>
        <dbReference type="EC" id="6.1.1.3"/>
    </reaction>
</comment>
<dbReference type="FunFam" id="3.30.980.10:FF:000005">
    <property type="entry name" value="Threonyl-tRNA synthetase, mitochondrial"/>
    <property type="match status" value="1"/>
</dbReference>
<dbReference type="GO" id="GO:0005737">
    <property type="term" value="C:cytoplasm"/>
    <property type="evidence" value="ECO:0007669"/>
    <property type="project" value="UniProtKB-SubCell"/>
</dbReference>
<dbReference type="PRINTS" id="PR01047">
    <property type="entry name" value="TRNASYNTHTHR"/>
</dbReference>
<dbReference type="InterPro" id="IPR018163">
    <property type="entry name" value="Thr/Ala-tRNA-synth_IIc_edit"/>
</dbReference>
<dbReference type="InterPro" id="IPR036621">
    <property type="entry name" value="Anticodon-bd_dom_sf"/>
</dbReference>
<evidence type="ECO:0000256" key="13">
    <source>
        <dbReference type="HAMAP-Rule" id="MF_00184"/>
    </source>
</evidence>
<dbReference type="GO" id="GO:0000049">
    <property type="term" value="F:tRNA binding"/>
    <property type="evidence" value="ECO:0007669"/>
    <property type="project" value="UniProtKB-KW"/>
</dbReference>
<dbReference type="SUPFAM" id="SSF52954">
    <property type="entry name" value="Class II aaRS ABD-related"/>
    <property type="match status" value="1"/>
</dbReference>
<dbReference type="SUPFAM" id="SSF55681">
    <property type="entry name" value="Class II aaRS and biotin synthetases"/>
    <property type="match status" value="1"/>
</dbReference>
<evidence type="ECO:0000256" key="5">
    <source>
        <dbReference type="ARBA" id="ARBA00022723"/>
    </source>
</evidence>
<gene>
    <name evidence="13" type="primary">thrS</name>
    <name evidence="17" type="ORF">BJBARM4_0657</name>
</gene>
<dbReference type="GO" id="GO:0046872">
    <property type="term" value="F:metal ion binding"/>
    <property type="evidence" value="ECO:0007669"/>
    <property type="project" value="UniProtKB-KW"/>
</dbReference>
<dbReference type="PANTHER" id="PTHR11451">
    <property type="entry name" value="THREONINE-TRNA LIGASE"/>
    <property type="match status" value="1"/>
</dbReference>
<dbReference type="SUPFAM" id="SSF81271">
    <property type="entry name" value="TGS-like"/>
    <property type="match status" value="1"/>
</dbReference>
<dbReference type="PROSITE" id="PS51880">
    <property type="entry name" value="TGS"/>
    <property type="match status" value="1"/>
</dbReference>
<dbReference type="InterPro" id="IPR002314">
    <property type="entry name" value="aa-tRNA-synt_IIb"/>
</dbReference>
<comment type="subunit">
    <text evidence="13">Homodimer.</text>
</comment>
<organism evidence="17 18">
    <name type="scientific">Candidatus Parvarchaeum acidiphilum ARMAN-4</name>
    <dbReference type="NCBI Taxonomy" id="662760"/>
    <lineage>
        <taxon>Archaea</taxon>
        <taxon>Candidatus Parvarchaeota</taxon>
        <taxon>Candidatus Parvarchaeum</taxon>
    </lineage>
</organism>
<keyword evidence="5 13" id="KW-0479">Metal-binding</keyword>
<dbReference type="FunFam" id="3.30.930.10:FF:000002">
    <property type="entry name" value="Threonine--tRNA ligase"/>
    <property type="match status" value="1"/>
</dbReference>
<dbReference type="Proteomes" id="UP000009375">
    <property type="component" value="Unassembled WGS sequence"/>
</dbReference>
<dbReference type="FunFam" id="3.40.50.800:FF:000001">
    <property type="entry name" value="Threonine--tRNA ligase"/>
    <property type="match status" value="1"/>
</dbReference>
<evidence type="ECO:0000256" key="6">
    <source>
        <dbReference type="ARBA" id="ARBA00022741"/>
    </source>
</evidence>
<evidence type="ECO:0000256" key="7">
    <source>
        <dbReference type="ARBA" id="ARBA00022833"/>
    </source>
</evidence>
<evidence type="ECO:0000259" key="15">
    <source>
        <dbReference type="PROSITE" id="PS50862"/>
    </source>
</evidence>
<keyword evidence="14" id="KW-0175">Coiled coil</keyword>
<reference evidence="17 18" key="1">
    <citation type="journal article" date="2010" name="Proc. Natl. Acad. Sci. U.S.A.">
        <title>Enigmatic, ultrasmall, uncultivated Archaea.</title>
        <authorList>
            <person name="Baker B.J."/>
            <person name="Comolli L.R."/>
            <person name="Dick G.J."/>
            <person name="Hauser L.J."/>
            <person name="Hyatt D."/>
            <person name="Dill B.D."/>
            <person name="Land M.L."/>
            <person name="Verberkmoes N.C."/>
            <person name="Hettich R.L."/>
            <person name="Banfield J.F."/>
        </authorList>
    </citation>
    <scope>NUCLEOTIDE SEQUENCE [LARGE SCALE GENOMIC DNA]</scope>
</reference>
<comment type="caution">
    <text evidence="13">Lacks conserved residue(s) required for the propagation of feature annotation.</text>
</comment>
<dbReference type="HAMAP" id="MF_00184">
    <property type="entry name" value="Thr_tRNA_synth"/>
    <property type="match status" value="1"/>
</dbReference>
<dbReference type="EMBL" id="GG730050">
    <property type="protein sequence ID" value="EEZ92716.1"/>
    <property type="molecule type" value="Genomic_DNA"/>
</dbReference>
<feature type="binding site" evidence="13">
    <location>
        <position position="505"/>
    </location>
    <ligand>
        <name>Zn(2+)</name>
        <dbReference type="ChEBI" id="CHEBI:29105"/>
        <note>catalytic</note>
    </ligand>
</feature>
<name>D2EFX6_PARA4</name>
<evidence type="ECO:0000256" key="2">
    <source>
        <dbReference type="ARBA" id="ARBA00022490"/>
    </source>
</evidence>
<dbReference type="InterPro" id="IPR002320">
    <property type="entry name" value="Thr-tRNA-ligase_IIa"/>
</dbReference>
<protein>
    <recommendedName>
        <fullName evidence="13">Threonine--tRNA ligase</fullName>
        <ecNumber evidence="13">6.1.1.3</ecNumber>
    </recommendedName>
    <alternativeName>
        <fullName evidence="13">Threonyl-tRNA synthetase</fullName>
        <shortName evidence="13">ThrRS</shortName>
    </alternativeName>
</protein>
<evidence type="ECO:0000256" key="9">
    <source>
        <dbReference type="ARBA" id="ARBA00022884"/>
    </source>
</evidence>
<dbReference type="GO" id="GO:0002161">
    <property type="term" value="F:aminoacyl-tRNA deacylase activity"/>
    <property type="evidence" value="ECO:0007669"/>
    <property type="project" value="UniProtKB-ARBA"/>
</dbReference>
<dbReference type="PANTHER" id="PTHR11451:SF44">
    <property type="entry name" value="THREONINE--TRNA LIGASE, CHLOROPLASTIC_MITOCHONDRIAL 2"/>
    <property type="match status" value="1"/>
</dbReference>
<dbReference type="EC" id="6.1.1.3" evidence="13"/>
<dbReference type="InterPro" id="IPR045864">
    <property type="entry name" value="aa-tRNA-synth_II/BPL/LPL"/>
</dbReference>
<feature type="binding site" evidence="13">
    <location>
        <position position="377"/>
    </location>
    <ligand>
        <name>Zn(2+)</name>
        <dbReference type="ChEBI" id="CHEBI:29105"/>
        <note>catalytic</note>
    </ligand>
</feature>
<evidence type="ECO:0000259" key="16">
    <source>
        <dbReference type="PROSITE" id="PS51880"/>
    </source>
</evidence>
<evidence type="ECO:0000256" key="4">
    <source>
        <dbReference type="ARBA" id="ARBA00022598"/>
    </source>
</evidence>
<dbReference type="InterPro" id="IPR006195">
    <property type="entry name" value="aa-tRNA-synth_II"/>
</dbReference>
<dbReference type="InterPro" id="IPR047246">
    <property type="entry name" value="ThrRS_anticodon"/>
</dbReference>
<dbReference type="InterPro" id="IPR012947">
    <property type="entry name" value="tRNA_SAD"/>
</dbReference>
<accession>D2EFX6</accession>
<evidence type="ECO:0000256" key="8">
    <source>
        <dbReference type="ARBA" id="ARBA00022840"/>
    </source>
</evidence>
<comment type="cofactor">
    <cofactor evidence="13">
        <name>Zn(2+)</name>
        <dbReference type="ChEBI" id="CHEBI:29105"/>
    </cofactor>
    <text evidence="13">Binds 1 zinc ion per subunit.</text>
</comment>
<keyword evidence="11 13" id="KW-0030">Aminoacyl-tRNA synthetase</keyword>
<keyword evidence="7 13" id="KW-0862">Zinc</keyword>
<dbReference type="Pfam" id="PF03129">
    <property type="entry name" value="HGTP_anticodon"/>
    <property type="match status" value="1"/>
</dbReference>
<feature type="domain" description="Aminoacyl-transfer RNA synthetases class-II family profile" evidence="15">
    <location>
        <begin position="263"/>
        <end position="528"/>
    </location>
</feature>
<dbReference type="InterPro" id="IPR004154">
    <property type="entry name" value="Anticodon-bd"/>
</dbReference>
<proteinExistence type="inferred from homology"/>
<dbReference type="CDD" id="cd01667">
    <property type="entry name" value="TGS_ThrRS"/>
    <property type="match status" value="1"/>
</dbReference>
<dbReference type="Gene3D" id="3.30.930.10">
    <property type="entry name" value="Bira Bifunctional Protein, Domain 2"/>
    <property type="match status" value="1"/>
</dbReference>
<feature type="domain" description="TGS" evidence="16">
    <location>
        <begin position="1"/>
        <end position="57"/>
    </location>
</feature>
<dbReference type="SMART" id="SM00863">
    <property type="entry name" value="tRNA_SAD"/>
    <property type="match status" value="1"/>
</dbReference>
<evidence type="ECO:0000256" key="14">
    <source>
        <dbReference type="SAM" id="Coils"/>
    </source>
</evidence>
<dbReference type="GO" id="GO:0005524">
    <property type="term" value="F:ATP binding"/>
    <property type="evidence" value="ECO:0007669"/>
    <property type="project" value="UniProtKB-UniRule"/>
</dbReference>
<keyword evidence="10 13" id="KW-0648">Protein biosynthesis</keyword>
<dbReference type="Gene3D" id="3.40.50.800">
    <property type="entry name" value="Anticodon-binding domain"/>
    <property type="match status" value="1"/>
</dbReference>
<sequence>MKIIYNGKEKEFKNGEKAIEIARELNAPKDIIVAEINGRLIDLSAEIKEDGEIKFFTFKDKTGKKVFWHSSAHILATAVKRLYPDAVLGIGPAIDEGFYYDIYNLKVGDNDLEKIEKEMENVVKEKLKFERKDISKEEAVELLKNNKFKLEIIEGVNGNLSIYRNGEFYDLCRGPHIPSTEYLGAVKLLKVSGAYWKGDNKREVMTRIYGISFPSKKDLEEYLKLIEERKEHDHKKIGKELELFEFSDLSPGSPFFTTKGTIIYNELLKFAKELDKKYDYTEIITPIIAKIDLWKISGHFDKYKENMFRVTPFESDEEYGLKPMNCPFSALLFKSKTRSYRDLPMRLSDYGFLHRYELEGTLDGLLRTRLMEQNDSHVYVTEEQIESEIIRMFNILDDTYKPFNFKPIMVLATRPEKRIGEEALWDKAEGILKGALDKKGYKYEIKEGDGAFYGPKIDIYVLDFSGRVEDAYAVSTIQLDFNLAVRFDAKYIGKDNKEHFPIVIHRSIMGTIGRFMGIILENLKGELPVWLAPVQVKVLTITERNNEYAEGIIKKLKDNNIREESDIENGTLDYKIRKAQLEKIPFIIVIGDKEEEKKTIAVRNRKGKTRYNVDIDEFIKNLLNDINNKLEYEEK</sequence>
<keyword evidence="9 13" id="KW-0694">RNA-binding</keyword>
<dbReference type="Gene3D" id="3.30.980.10">
    <property type="entry name" value="Threonyl-trna Synthetase, Chain A, domain 2"/>
    <property type="match status" value="1"/>
</dbReference>
<keyword evidence="6 13" id="KW-0547">Nucleotide-binding</keyword>
<keyword evidence="4 13" id="KW-0436">Ligase</keyword>
<dbReference type="Gene3D" id="3.10.20.30">
    <property type="match status" value="1"/>
</dbReference>
<evidence type="ECO:0000256" key="12">
    <source>
        <dbReference type="ARBA" id="ARBA00049515"/>
    </source>
</evidence>
<comment type="subcellular location">
    <subcellularLocation>
        <location evidence="13">Cytoplasm</location>
    </subcellularLocation>
</comment>
<dbReference type="NCBIfam" id="TIGR00418">
    <property type="entry name" value="thrS"/>
    <property type="match status" value="1"/>
</dbReference>
<evidence type="ECO:0000256" key="10">
    <source>
        <dbReference type="ARBA" id="ARBA00022917"/>
    </source>
</evidence>
<feature type="coiled-coil region" evidence="14">
    <location>
        <begin position="105"/>
        <end position="132"/>
    </location>
</feature>
<dbReference type="AlphaFoldDB" id="D2EFX6"/>
<evidence type="ECO:0000313" key="17">
    <source>
        <dbReference type="EMBL" id="EEZ92716.1"/>
    </source>
</evidence>
<comment type="similarity">
    <text evidence="1 13">Belongs to the class-II aminoacyl-tRNA synthetase family.</text>
</comment>
<dbReference type="InterPro" id="IPR033728">
    <property type="entry name" value="ThrRS_core"/>
</dbReference>
<evidence type="ECO:0000256" key="11">
    <source>
        <dbReference type="ARBA" id="ARBA00023146"/>
    </source>
</evidence>
<evidence type="ECO:0000313" key="18">
    <source>
        <dbReference type="Proteomes" id="UP000009375"/>
    </source>
</evidence>
<dbReference type="CDD" id="cd00860">
    <property type="entry name" value="ThrRS_anticodon"/>
    <property type="match status" value="1"/>
</dbReference>
<dbReference type="CDD" id="cd00771">
    <property type="entry name" value="ThrRS_core"/>
    <property type="match status" value="1"/>
</dbReference>
<evidence type="ECO:0000256" key="3">
    <source>
        <dbReference type="ARBA" id="ARBA00022555"/>
    </source>
</evidence>
<dbReference type="InterPro" id="IPR004095">
    <property type="entry name" value="TGS"/>
</dbReference>
<keyword evidence="8 13" id="KW-0067">ATP-binding</keyword>
<feature type="binding site" evidence="13">
    <location>
        <position position="326"/>
    </location>
    <ligand>
        <name>Zn(2+)</name>
        <dbReference type="ChEBI" id="CHEBI:29105"/>
        <note>catalytic</note>
    </ligand>
</feature>
<dbReference type="GO" id="GO:0004829">
    <property type="term" value="F:threonine-tRNA ligase activity"/>
    <property type="evidence" value="ECO:0007669"/>
    <property type="project" value="UniProtKB-UniRule"/>
</dbReference>
<dbReference type="GO" id="GO:0006435">
    <property type="term" value="P:threonyl-tRNA aminoacylation"/>
    <property type="evidence" value="ECO:0007669"/>
    <property type="project" value="UniProtKB-UniRule"/>
</dbReference>
<dbReference type="InterPro" id="IPR012676">
    <property type="entry name" value="TGS-like"/>
</dbReference>